<organism evidence="2 3">
    <name type="scientific">Armillaria luteobubalina</name>
    <dbReference type="NCBI Taxonomy" id="153913"/>
    <lineage>
        <taxon>Eukaryota</taxon>
        <taxon>Fungi</taxon>
        <taxon>Dikarya</taxon>
        <taxon>Basidiomycota</taxon>
        <taxon>Agaricomycotina</taxon>
        <taxon>Agaricomycetes</taxon>
        <taxon>Agaricomycetidae</taxon>
        <taxon>Agaricales</taxon>
        <taxon>Marasmiineae</taxon>
        <taxon>Physalacriaceae</taxon>
        <taxon>Armillaria</taxon>
    </lineage>
</organism>
<keyword evidence="3" id="KW-1185">Reference proteome</keyword>
<evidence type="ECO:0008006" key="4">
    <source>
        <dbReference type="Google" id="ProtNLM"/>
    </source>
</evidence>
<evidence type="ECO:0000313" key="2">
    <source>
        <dbReference type="EMBL" id="KAK0493993.1"/>
    </source>
</evidence>
<comment type="caution">
    <text evidence="2">The sequence shown here is derived from an EMBL/GenBank/DDBJ whole genome shotgun (WGS) entry which is preliminary data.</text>
</comment>
<keyword evidence="1" id="KW-0732">Signal</keyword>
<gene>
    <name evidence="2" type="ORF">EDD18DRAFT_1177074</name>
</gene>
<dbReference type="AlphaFoldDB" id="A0AA39UMA3"/>
<reference evidence="2" key="1">
    <citation type="submission" date="2023-06" db="EMBL/GenBank/DDBJ databases">
        <authorList>
            <consortium name="Lawrence Berkeley National Laboratory"/>
            <person name="Ahrendt S."/>
            <person name="Sahu N."/>
            <person name="Indic B."/>
            <person name="Wong-Bajracharya J."/>
            <person name="Merenyi Z."/>
            <person name="Ke H.-M."/>
            <person name="Monk M."/>
            <person name="Kocsube S."/>
            <person name="Drula E."/>
            <person name="Lipzen A."/>
            <person name="Balint B."/>
            <person name="Henrissat B."/>
            <person name="Andreopoulos B."/>
            <person name="Martin F.M."/>
            <person name="Harder C.B."/>
            <person name="Rigling D."/>
            <person name="Ford K.L."/>
            <person name="Foster G.D."/>
            <person name="Pangilinan J."/>
            <person name="Papanicolaou A."/>
            <person name="Barry K."/>
            <person name="LaButti K."/>
            <person name="Viragh M."/>
            <person name="Koriabine M."/>
            <person name="Yan M."/>
            <person name="Riley R."/>
            <person name="Champramary S."/>
            <person name="Plett K.L."/>
            <person name="Tsai I.J."/>
            <person name="Slot J."/>
            <person name="Sipos G."/>
            <person name="Plett J."/>
            <person name="Nagy L.G."/>
            <person name="Grigoriev I.V."/>
        </authorList>
    </citation>
    <scope>NUCLEOTIDE SEQUENCE</scope>
    <source>
        <strain evidence="2">HWK02</strain>
    </source>
</reference>
<feature type="signal peptide" evidence="1">
    <location>
        <begin position="1"/>
        <end position="23"/>
    </location>
</feature>
<sequence>MAVPLAIFVLIAFHHHLWGLCQAQPAREIGVAGPIGYLCLHRYSCPPFHSWKCSSINCCCSIEFFCVKSFGLLAVICRFLWYT</sequence>
<name>A0AA39UMA3_9AGAR</name>
<evidence type="ECO:0000256" key="1">
    <source>
        <dbReference type="SAM" id="SignalP"/>
    </source>
</evidence>
<evidence type="ECO:0000313" key="3">
    <source>
        <dbReference type="Proteomes" id="UP001175228"/>
    </source>
</evidence>
<feature type="chain" id="PRO_5041315228" description="Secreted protein" evidence="1">
    <location>
        <begin position="24"/>
        <end position="83"/>
    </location>
</feature>
<protein>
    <recommendedName>
        <fullName evidence="4">Secreted protein</fullName>
    </recommendedName>
</protein>
<feature type="non-terminal residue" evidence="2">
    <location>
        <position position="83"/>
    </location>
</feature>
<dbReference type="EMBL" id="JAUEPU010000022">
    <property type="protein sequence ID" value="KAK0493993.1"/>
    <property type="molecule type" value="Genomic_DNA"/>
</dbReference>
<accession>A0AA39UMA3</accession>
<proteinExistence type="predicted"/>
<dbReference type="Proteomes" id="UP001175228">
    <property type="component" value="Unassembled WGS sequence"/>
</dbReference>